<dbReference type="AlphaFoldDB" id="A0A383VLV0"/>
<dbReference type="EMBL" id="FNXT01000665">
    <property type="protein sequence ID" value="SZX65860.1"/>
    <property type="molecule type" value="Genomic_DNA"/>
</dbReference>
<dbReference type="InterPro" id="IPR029052">
    <property type="entry name" value="Metallo-depent_PP-like"/>
</dbReference>
<sequence>MAMHSRSASCSWPVLLLQLLLTSQQLSKTTALAPDTASSAAAISTPLPALPYMQKTVPATYCEAGMSLEAGLCYSRCKPGWKGLACTCWKGAQTYSRGCGAKPKVCQASSFRRQQLPAVTSRQPFSLLLSADPQLFRVVSRWKDVPRALQYNAELVDSINRVGELQQWPWKAGGGAVLDPRALVVLGDMTEHYREDELDAFRHLYDPSFPRGDGEAAGAAAVMAAASAAAAAAGNASDATQQQQQQGSSSSVGDASATSAGSSQQLVQLPTWLMFGNHDYVNNVRDCPGQYKGLDNNVCAKRAVDNMRAVLTPGCDDSTWGNFPRNNVTSFDVNSMAYSFDYNDWHFVVLQYSPRYADPSLSVKASMSWLSSELSAATAQQRRIVLLLHSHRELGLASDPGFARLLSNSNVAAIFYGHVHIKPWGMTGNFPNTNVPMFNCGASWYHVYCYAEFGLDRLRVAAVVHNATTGSTQPQWFGHSVHALLRQQKAKPVLQQFTMNPNNTLTSAAGGLAAVRVAAAAVLAAALALLFTEMNSYV</sequence>
<keyword evidence="2" id="KW-0472">Membrane</keyword>
<keyword evidence="6" id="KW-1185">Reference proteome</keyword>
<dbReference type="InterPro" id="IPR051918">
    <property type="entry name" value="STPP_CPPED1"/>
</dbReference>
<dbReference type="STRING" id="3088.A0A383VLV0"/>
<evidence type="ECO:0000313" key="5">
    <source>
        <dbReference type="EMBL" id="SZX65860.1"/>
    </source>
</evidence>
<evidence type="ECO:0000256" key="3">
    <source>
        <dbReference type="SAM" id="SignalP"/>
    </source>
</evidence>
<dbReference type="Pfam" id="PF00149">
    <property type="entry name" value="Metallophos"/>
    <property type="match status" value="1"/>
</dbReference>
<gene>
    <name evidence="5" type="ORF">BQ4739_LOCUS6324</name>
</gene>
<feature type="transmembrane region" description="Helical" evidence="2">
    <location>
        <begin position="508"/>
        <end position="531"/>
    </location>
</feature>
<feature type="domain" description="Calcineurin-like phosphoesterase" evidence="4">
    <location>
        <begin position="269"/>
        <end position="421"/>
    </location>
</feature>
<dbReference type="Gene3D" id="3.60.21.10">
    <property type="match status" value="1"/>
</dbReference>
<feature type="chain" id="PRO_5017070486" description="Calcineurin-like phosphoesterase domain-containing protein" evidence="3">
    <location>
        <begin position="32"/>
        <end position="538"/>
    </location>
</feature>
<keyword evidence="2" id="KW-1133">Transmembrane helix</keyword>
<dbReference type="GO" id="GO:0016787">
    <property type="term" value="F:hydrolase activity"/>
    <property type="evidence" value="ECO:0007669"/>
    <property type="project" value="InterPro"/>
</dbReference>
<proteinExistence type="predicted"/>
<accession>A0A383VLV0</accession>
<keyword evidence="2" id="KW-0812">Transmembrane</keyword>
<evidence type="ECO:0000259" key="4">
    <source>
        <dbReference type="Pfam" id="PF00149"/>
    </source>
</evidence>
<feature type="signal peptide" evidence="3">
    <location>
        <begin position="1"/>
        <end position="31"/>
    </location>
</feature>
<keyword evidence="3" id="KW-0732">Signal</keyword>
<feature type="region of interest" description="Disordered" evidence="1">
    <location>
        <begin position="237"/>
        <end position="259"/>
    </location>
</feature>
<dbReference type="Proteomes" id="UP000256970">
    <property type="component" value="Unassembled WGS sequence"/>
</dbReference>
<evidence type="ECO:0000256" key="1">
    <source>
        <dbReference type="SAM" id="MobiDB-lite"/>
    </source>
</evidence>
<dbReference type="InterPro" id="IPR004843">
    <property type="entry name" value="Calcineurin-like_PHP"/>
</dbReference>
<name>A0A383VLV0_TETOB</name>
<reference evidence="5 6" key="1">
    <citation type="submission" date="2016-10" db="EMBL/GenBank/DDBJ databases">
        <authorList>
            <person name="Cai Z."/>
        </authorList>
    </citation>
    <scope>NUCLEOTIDE SEQUENCE [LARGE SCALE GENOMIC DNA]</scope>
</reference>
<organism evidence="5 6">
    <name type="scientific">Tetradesmus obliquus</name>
    <name type="common">Green alga</name>
    <name type="synonym">Acutodesmus obliquus</name>
    <dbReference type="NCBI Taxonomy" id="3088"/>
    <lineage>
        <taxon>Eukaryota</taxon>
        <taxon>Viridiplantae</taxon>
        <taxon>Chlorophyta</taxon>
        <taxon>core chlorophytes</taxon>
        <taxon>Chlorophyceae</taxon>
        <taxon>CS clade</taxon>
        <taxon>Sphaeropleales</taxon>
        <taxon>Scenedesmaceae</taxon>
        <taxon>Tetradesmus</taxon>
    </lineage>
</organism>
<protein>
    <recommendedName>
        <fullName evidence="4">Calcineurin-like phosphoesterase domain-containing protein</fullName>
    </recommendedName>
</protein>
<dbReference type="PANTHER" id="PTHR43143">
    <property type="entry name" value="METALLOPHOSPHOESTERASE, CALCINEURIN SUPERFAMILY"/>
    <property type="match status" value="1"/>
</dbReference>
<dbReference type="PANTHER" id="PTHR43143:SF1">
    <property type="entry name" value="SERINE_THREONINE-PROTEIN PHOSPHATASE CPPED1"/>
    <property type="match status" value="1"/>
</dbReference>
<evidence type="ECO:0000313" key="6">
    <source>
        <dbReference type="Proteomes" id="UP000256970"/>
    </source>
</evidence>
<dbReference type="SUPFAM" id="SSF56300">
    <property type="entry name" value="Metallo-dependent phosphatases"/>
    <property type="match status" value="1"/>
</dbReference>
<evidence type="ECO:0000256" key="2">
    <source>
        <dbReference type="SAM" id="Phobius"/>
    </source>
</evidence>